<evidence type="ECO:0000313" key="2">
    <source>
        <dbReference type="Proteomes" id="UP001152888"/>
    </source>
</evidence>
<dbReference type="EMBL" id="CAKOFQ010006753">
    <property type="protein sequence ID" value="CAH1968495.1"/>
    <property type="molecule type" value="Genomic_DNA"/>
</dbReference>
<protein>
    <recommendedName>
        <fullName evidence="3">DDE Tnp4 domain-containing protein</fullName>
    </recommendedName>
</protein>
<name>A0A9P0KA61_ACAOB</name>
<accession>A0A9P0KA61</accession>
<organism evidence="1 2">
    <name type="scientific">Acanthoscelides obtectus</name>
    <name type="common">Bean weevil</name>
    <name type="synonym">Bruchus obtectus</name>
    <dbReference type="NCBI Taxonomy" id="200917"/>
    <lineage>
        <taxon>Eukaryota</taxon>
        <taxon>Metazoa</taxon>
        <taxon>Ecdysozoa</taxon>
        <taxon>Arthropoda</taxon>
        <taxon>Hexapoda</taxon>
        <taxon>Insecta</taxon>
        <taxon>Pterygota</taxon>
        <taxon>Neoptera</taxon>
        <taxon>Endopterygota</taxon>
        <taxon>Coleoptera</taxon>
        <taxon>Polyphaga</taxon>
        <taxon>Cucujiformia</taxon>
        <taxon>Chrysomeloidea</taxon>
        <taxon>Chrysomelidae</taxon>
        <taxon>Bruchinae</taxon>
        <taxon>Bruchini</taxon>
        <taxon>Acanthoscelides</taxon>
    </lineage>
</organism>
<proteinExistence type="predicted"/>
<reference evidence="1" key="1">
    <citation type="submission" date="2022-03" db="EMBL/GenBank/DDBJ databases">
        <authorList>
            <person name="Sayadi A."/>
        </authorList>
    </citation>
    <scope>NUCLEOTIDE SEQUENCE</scope>
</reference>
<sequence>MNPYTGDFPKGTPQRIFNYRLSRGRRIAENAFGISKPAKAEWVIMTVILLHNYLRKHSPNIYTPFGTLDYEVNGNLTEGSWRNEGDMTSMVPIRNIPRRPTNYCTKVRDEIANYLINNGALEWQDQYA</sequence>
<dbReference type="OrthoDB" id="8193319at2759"/>
<dbReference type="AlphaFoldDB" id="A0A9P0KA61"/>
<evidence type="ECO:0008006" key="3">
    <source>
        <dbReference type="Google" id="ProtNLM"/>
    </source>
</evidence>
<evidence type="ECO:0000313" key="1">
    <source>
        <dbReference type="EMBL" id="CAH1968495.1"/>
    </source>
</evidence>
<comment type="caution">
    <text evidence="1">The sequence shown here is derived from an EMBL/GenBank/DDBJ whole genome shotgun (WGS) entry which is preliminary data.</text>
</comment>
<dbReference type="Proteomes" id="UP001152888">
    <property type="component" value="Unassembled WGS sequence"/>
</dbReference>
<gene>
    <name evidence="1" type="ORF">ACAOBT_LOCUS7893</name>
</gene>
<keyword evidence="2" id="KW-1185">Reference proteome</keyword>